<dbReference type="InterPro" id="IPR011006">
    <property type="entry name" value="CheY-like_superfamily"/>
</dbReference>
<dbReference type="GO" id="GO:0000160">
    <property type="term" value="P:phosphorelay signal transduction system"/>
    <property type="evidence" value="ECO:0007669"/>
    <property type="project" value="InterPro"/>
</dbReference>
<keyword evidence="2" id="KW-0238">DNA-binding</keyword>
<evidence type="ECO:0000313" key="4">
    <source>
        <dbReference type="EMBL" id="PWK34244.1"/>
    </source>
</evidence>
<dbReference type="Pfam" id="PF00072">
    <property type="entry name" value="Response_reg"/>
    <property type="match status" value="1"/>
</dbReference>
<dbReference type="Gene3D" id="3.40.50.2300">
    <property type="match status" value="1"/>
</dbReference>
<dbReference type="PRINTS" id="PR00038">
    <property type="entry name" value="HTHLUXR"/>
</dbReference>
<dbReference type="EMBL" id="QGGT01000003">
    <property type="protein sequence ID" value="PWK34244.1"/>
    <property type="molecule type" value="Genomic_DNA"/>
</dbReference>
<evidence type="ECO:0000256" key="2">
    <source>
        <dbReference type="ARBA" id="ARBA00023125"/>
    </source>
</evidence>
<dbReference type="Gene3D" id="1.10.10.10">
    <property type="entry name" value="Winged helix-like DNA-binding domain superfamily/Winged helix DNA-binding domain"/>
    <property type="match status" value="1"/>
</dbReference>
<dbReference type="InterPro" id="IPR016032">
    <property type="entry name" value="Sig_transdc_resp-reg_C-effctor"/>
</dbReference>
<dbReference type="CDD" id="cd06170">
    <property type="entry name" value="LuxR_C_like"/>
    <property type="match status" value="1"/>
</dbReference>
<name>A0A316FAH9_9BURK</name>
<dbReference type="PANTHER" id="PTHR44688">
    <property type="entry name" value="DNA-BINDING TRANSCRIPTIONAL ACTIVATOR DEVR_DOSR"/>
    <property type="match status" value="1"/>
</dbReference>
<accession>A0A316FAH9</accession>
<dbReference type="AlphaFoldDB" id="A0A316FAH9"/>
<dbReference type="SMART" id="SM00421">
    <property type="entry name" value="HTH_LUXR"/>
    <property type="match status" value="1"/>
</dbReference>
<evidence type="ECO:0000313" key="5">
    <source>
        <dbReference type="Proteomes" id="UP000245754"/>
    </source>
</evidence>
<dbReference type="Proteomes" id="UP000245754">
    <property type="component" value="Unassembled WGS sequence"/>
</dbReference>
<dbReference type="InterPro" id="IPR001789">
    <property type="entry name" value="Sig_transdc_resp-reg_receiver"/>
</dbReference>
<dbReference type="InterPro" id="IPR036388">
    <property type="entry name" value="WH-like_DNA-bd_sf"/>
</dbReference>
<dbReference type="GO" id="GO:0006355">
    <property type="term" value="P:regulation of DNA-templated transcription"/>
    <property type="evidence" value="ECO:0007669"/>
    <property type="project" value="InterPro"/>
</dbReference>
<evidence type="ECO:0000256" key="1">
    <source>
        <dbReference type="ARBA" id="ARBA00023015"/>
    </source>
</evidence>
<dbReference type="CDD" id="cd17537">
    <property type="entry name" value="REC_FixJ"/>
    <property type="match status" value="1"/>
</dbReference>
<dbReference type="PROSITE" id="PS50043">
    <property type="entry name" value="HTH_LUXR_2"/>
    <property type="match status" value="1"/>
</dbReference>
<dbReference type="SUPFAM" id="SSF46894">
    <property type="entry name" value="C-terminal effector domain of the bipartite response regulators"/>
    <property type="match status" value="1"/>
</dbReference>
<dbReference type="GeneID" id="98341503"/>
<dbReference type="GO" id="GO:0003677">
    <property type="term" value="F:DNA binding"/>
    <property type="evidence" value="ECO:0007669"/>
    <property type="project" value="UniProtKB-KW"/>
</dbReference>
<keyword evidence="1" id="KW-0805">Transcription regulation</keyword>
<dbReference type="PANTHER" id="PTHR44688:SF16">
    <property type="entry name" value="DNA-BINDING TRANSCRIPTIONAL ACTIVATOR DEVR_DOSR"/>
    <property type="match status" value="1"/>
</dbReference>
<organism evidence="4 5">
    <name type="scientific">Cupriavidus plantarum</name>
    <dbReference type="NCBI Taxonomy" id="942865"/>
    <lineage>
        <taxon>Bacteria</taxon>
        <taxon>Pseudomonadati</taxon>
        <taxon>Pseudomonadota</taxon>
        <taxon>Betaproteobacteria</taxon>
        <taxon>Burkholderiales</taxon>
        <taxon>Burkholderiaceae</taxon>
        <taxon>Cupriavidus</taxon>
    </lineage>
</organism>
<dbReference type="RefSeq" id="WP_109584286.1">
    <property type="nucleotide sequence ID" value="NZ_CAJPUX010000002.1"/>
</dbReference>
<sequence length="255" mass="28006">MHSSLEPIETVLIVDDDVGARLALSNLLRSVDLRVLLFASAEELLAITPPEGPTCLVLDVRLKGLSGLALQSILVQGRRALPIIFISGYADVPMAVGAMKAGAVDFIEKPFRDQEMLEAVREALKIDIARYKRLRAADDLRQKYVSLTPRERDVMALVTCGLLNKQVADRLGLSVVTVKIHRRQVMRKMTAGSFAELVRMKELVEIAVLPRHMPDGIPAVTYVDNASPRLELQSENEVCGVHFKMPSSGGGVNLE</sequence>
<dbReference type="PROSITE" id="PS50110">
    <property type="entry name" value="RESPONSE_REGULATORY"/>
    <property type="match status" value="1"/>
</dbReference>
<keyword evidence="5" id="KW-1185">Reference proteome</keyword>
<dbReference type="SMART" id="SM00448">
    <property type="entry name" value="REC"/>
    <property type="match status" value="1"/>
</dbReference>
<dbReference type="Pfam" id="PF00196">
    <property type="entry name" value="GerE"/>
    <property type="match status" value="1"/>
</dbReference>
<proteinExistence type="predicted"/>
<evidence type="ECO:0000256" key="3">
    <source>
        <dbReference type="ARBA" id="ARBA00023163"/>
    </source>
</evidence>
<keyword evidence="3" id="KW-0804">Transcription</keyword>
<comment type="caution">
    <text evidence="4">The sequence shown here is derived from an EMBL/GenBank/DDBJ whole genome shotgun (WGS) entry which is preliminary data.</text>
</comment>
<gene>
    <name evidence="4" type="ORF">C7419_103563</name>
</gene>
<dbReference type="SUPFAM" id="SSF52172">
    <property type="entry name" value="CheY-like"/>
    <property type="match status" value="1"/>
</dbReference>
<protein>
    <submittedName>
        <fullName evidence="4">FixJ family two-component response regulator</fullName>
    </submittedName>
</protein>
<reference evidence="4 5" key="1">
    <citation type="submission" date="2018-05" db="EMBL/GenBank/DDBJ databases">
        <title>Genomic Encyclopedia of Type Strains, Phase IV (KMG-V): Genome sequencing to study the core and pangenomes of soil and plant-associated prokaryotes.</title>
        <authorList>
            <person name="Whitman W."/>
        </authorList>
    </citation>
    <scope>NUCLEOTIDE SEQUENCE [LARGE SCALE GENOMIC DNA]</scope>
    <source>
        <strain evidence="4 5">SLV-132</strain>
    </source>
</reference>
<dbReference type="InterPro" id="IPR000792">
    <property type="entry name" value="Tscrpt_reg_LuxR_C"/>
</dbReference>